<dbReference type="InterPro" id="IPR022742">
    <property type="entry name" value="Hydrolase_4"/>
</dbReference>
<reference evidence="3 4" key="1">
    <citation type="journal article" date="1999" name="Science">
        <title>Genome sequence of the radioresistant bacterium Deinococcus radiodurans R1.</title>
        <authorList>
            <person name="White O."/>
            <person name="Eisen J.A."/>
            <person name="Heidelberg J.F."/>
            <person name="Hickey E.K."/>
            <person name="Peterson J.D."/>
            <person name="Dodson R.J."/>
            <person name="Haft D.H."/>
            <person name="Gwinn M.L."/>
            <person name="Nelson W.C."/>
            <person name="Richardson D.L."/>
            <person name="Moffat K.S."/>
            <person name="Qin H."/>
            <person name="Jiang L."/>
            <person name="Pamphile W."/>
            <person name="Crosby M."/>
            <person name="Shen M."/>
            <person name="Vamathevan J.J."/>
            <person name="Lam P."/>
            <person name="McDonald L."/>
            <person name="Utterback T."/>
            <person name="Zalewski C."/>
            <person name="Makarova K.S."/>
            <person name="Aravind L."/>
            <person name="Daly M.J."/>
            <person name="Minton K.W."/>
            <person name="Fleischmann R.D."/>
            <person name="Ketchum K.A."/>
            <person name="Nelson K.E."/>
            <person name="Salzberg S."/>
            <person name="Smith H.O."/>
            <person name="Venter J.C."/>
            <person name="Fraser C.M."/>
        </authorList>
    </citation>
    <scope>NUCLEOTIDE SEQUENCE [LARGE SCALE GENOMIC DNA]</scope>
    <source>
        <strain evidence="4">ATCC 13939 / DSM 20539 / JCM 16871 / LMG 4051 / NBRC 15346 / NCIMB 9279 / R1 / VKM B-1422</strain>
    </source>
</reference>
<dbReference type="InParanoid" id="Q9RZU0"/>
<dbReference type="GeneID" id="69519276"/>
<evidence type="ECO:0000256" key="1">
    <source>
        <dbReference type="SAM" id="SignalP"/>
    </source>
</evidence>
<feature type="chain" id="PRO_5009974356" description="Serine aminopeptidase S33 domain-containing protein" evidence="1">
    <location>
        <begin position="20"/>
        <end position="369"/>
    </location>
</feature>
<dbReference type="PANTHER" id="PTHR43265:SF1">
    <property type="entry name" value="ESTERASE ESTD"/>
    <property type="match status" value="1"/>
</dbReference>
<dbReference type="ESTHER" id="deira-DRB0023">
    <property type="family name" value="6_AlphaBeta_hydrolase"/>
</dbReference>
<evidence type="ECO:0000313" key="3">
    <source>
        <dbReference type="EMBL" id="AAF12626.1"/>
    </source>
</evidence>
<dbReference type="Proteomes" id="UP000002524">
    <property type="component" value="Plasmid MP1"/>
</dbReference>
<dbReference type="GO" id="GO:0052689">
    <property type="term" value="F:carboxylic ester hydrolase activity"/>
    <property type="evidence" value="ECO:0000318"/>
    <property type="project" value="GO_Central"/>
</dbReference>
<keyword evidence="1" id="KW-0732">Signal</keyword>
<dbReference type="Pfam" id="PF12146">
    <property type="entry name" value="Hydrolase_4"/>
    <property type="match status" value="1"/>
</dbReference>
<dbReference type="EnsemblBacteria" id="AAF12626">
    <property type="protein sequence ID" value="AAF12626"/>
    <property type="gene ID" value="DR_B0023"/>
</dbReference>
<dbReference type="PIR" id="E75620">
    <property type="entry name" value="E75620"/>
</dbReference>
<evidence type="ECO:0000313" key="4">
    <source>
        <dbReference type="Proteomes" id="UP000002524"/>
    </source>
</evidence>
<dbReference type="PATRIC" id="fig|243230.17.peg.20"/>
<dbReference type="KEGG" id="dra:DR_B0023"/>
<dbReference type="AlphaFoldDB" id="Q9RZU0"/>
<dbReference type="Gene3D" id="3.40.50.1820">
    <property type="entry name" value="alpha/beta hydrolase"/>
    <property type="match status" value="1"/>
</dbReference>
<accession>Q9RZU0</accession>
<name>Q9RZU0_DEIRA</name>
<gene>
    <name evidence="3" type="ordered locus">DR_B0023</name>
</gene>
<keyword evidence="3" id="KW-0614">Plasmid</keyword>
<protein>
    <recommendedName>
        <fullName evidence="2">Serine aminopeptidase S33 domain-containing protein</fullName>
    </recommendedName>
</protein>
<dbReference type="HOGENOM" id="CLU_739124_0_0_0"/>
<dbReference type="InterPro" id="IPR053145">
    <property type="entry name" value="AB_hydrolase_Est10"/>
</dbReference>
<organism evidence="3 4">
    <name type="scientific">Deinococcus radiodurans (strain ATCC 13939 / DSM 20539 / JCM 16871 / CCUG 27074 / LMG 4051 / NBRC 15346 / NCIMB 9279 / VKM B-1422 / R1)</name>
    <dbReference type="NCBI Taxonomy" id="243230"/>
    <lineage>
        <taxon>Bacteria</taxon>
        <taxon>Thermotogati</taxon>
        <taxon>Deinococcota</taxon>
        <taxon>Deinococci</taxon>
        <taxon>Deinococcales</taxon>
        <taxon>Deinococcaceae</taxon>
        <taxon>Deinococcus</taxon>
    </lineage>
</organism>
<dbReference type="EMBL" id="AE001826">
    <property type="protein sequence ID" value="AAF12626.1"/>
    <property type="molecule type" value="Genomic_DNA"/>
</dbReference>
<sequence length="369" mass="38779">MKRALTASLIFLTLSTALAGGGRAAVTTRSLTLKLGDQSSRAELLLPADATRPAPLVLLIQGTGPEDLNGSFATYGGVVQGSLGKLAQTLAARGFAVMRYDKRYAAQTFDPRTAQAAQNGYNKLTLKDLLSDARTALKTAEAQPGVNSRKVFVYGWSEGTVVAAALAQEIHASGLVLQGPVVDSFASSFARQFQTVGMTYLNTYARDGKIDLSGVLAALQGPGSGLAKMQASLLLSLDSTPQAPKLAAMLDTNGDGLLDLKQEVLPRVSDFYQRTTAQSPLYAGSGTLPVLGTVAPQLKLPVLILQGENDGNIDPAYAKKLNSLLSDSTLKLYPGLGHSLGQAASITQDDFAPMQQAPMNDMAAWLAQH</sequence>
<keyword evidence="4" id="KW-1185">Reference proteome</keyword>
<dbReference type="OrthoDB" id="9809549at2"/>
<dbReference type="SUPFAM" id="SSF53474">
    <property type="entry name" value="alpha/beta-Hydrolases"/>
    <property type="match status" value="1"/>
</dbReference>
<geneLocation type="plasmid" evidence="4">
    <name>megaplasmid MP1</name>
</geneLocation>
<feature type="domain" description="Serine aminopeptidase S33" evidence="2">
    <location>
        <begin position="83"/>
        <end position="210"/>
    </location>
</feature>
<dbReference type="RefSeq" id="WP_010884042.1">
    <property type="nucleotide sequence ID" value="NC_000958.1"/>
</dbReference>
<feature type="signal peptide" evidence="1">
    <location>
        <begin position="1"/>
        <end position="19"/>
    </location>
</feature>
<proteinExistence type="predicted"/>
<dbReference type="InterPro" id="IPR029058">
    <property type="entry name" value="AB_hydrolase_fold"/>
</dbReference>
<dbReference type="PANTHER" id="PTHR43265">
    <property type="entry name" value="ESTERASE ESTD"/>
    <property type="match status" value="1"/>
</dbReference>
<evidence type="ECO:0000259" key="2">
    <source>
        <dbReference type="Pfam" id="PF12146"/>
    </source>
</evidence>